<accession>A0A645JDM9</accession>
<dbReference type="Pfam" id="PF18895">
    <property type="entry name" value="T4SS_pilin"/>
    <property type="match status" value="1"/>
</dbReference>
<dbReference type="InterPro" id="IPR043993">
    <property type="entry name" value="T4SS_pilin"/>
</dbReference>
<evidence type="ECO:0000313" key="2">
    <source>
        <dbReference type="EMBL" id="MPN61691.1"/>
    </source>
</evidence>
<keyword evidence="1" id="KW-1133">Transmembrane helix</keyword>
<feature type="transmembrane region" description="Helical" evidence="1">
    <location>
        <begin position="89"/>
        <end position="113"/>
    </location>
</feature>
<comment type="caution">
    <text evidence="2">The sequence shown here is derived from an EMBL/GenBank/DDBJ whole genome shotgun (WGS) entry which is preliminary data.</text>
</comment>
<evidence type="ECO:0008006" key="3">
    <source>
        <dbReference type="Google" id="ProtNLM"/>
    </source>
</evidence>
<gene>
    <name evidence="2" type="ORF">SDC9_209433</name>
</gene>
<dbReference type="AlphaFoldDB" id="A0A645JDM9"/>
<sequence>MLKSIKNKIQMAALVAPVYAENISLTNDSSSFKNLENLTVSGIISGAISLVLIVVALVFFFILVFGGLKWVTSGGDEKKVGEARSQITNALIGLAIVFAAWAIMKLIGTVFGIDILGGLAIPSFQ</sequence>
<protein>
    <recommendedName>
        <fullName evidence="3">Integral membrane protein</fullName>
    </recommendedName>
</protein>
<organism evidence="2">
    <name type="scientific">bioreactor metagenome</name>
    <dbReference type="NCBI Taxonomy" id="1076179"/>
    <lineage>
        <taxon>unclassified sequences</taxon>
        <taxon>metagenomes</taxon>
        <taxon>ecological metagenomes</taxon>
    </lineage>
</organism>
<feature type="transmembrane region" description="Helical" evidence="1">
    <location>
        <begin position="44"/>
        <end position="68"/>
    </location>
</feature>
<evidence type="ECO:0000256" key="1">
    <source>
        <dbReference type="SAM" id="Phobius"/>
    </source>
</evidence>
<reference evidence="2" key="1">
    <citation type="submission" date="2019-08" db="EMBL/GenBank/DDBJ databases">
        <authorList>
            <person name="Kucharzyk K."/>
            <person name="Murdoch R.W."/>
            <person name="Higgins S."/>
            <person name="Loffler F."/>
        </authorList>
    </citation>
    <scope>NUCLEOTIDE SEQUENCE</scope>
</reference>
<name>A0A645JDM9_9ZZZZ</name>
<keyword evidence="1" id="KW-0812">Transmembrane</keyword>
<dbReference type="EMBL" id="VSSQ01138657">
    <property type="protein sequence ID" value="MPN61691.1"/>
    <property type="molecule type" value="Genomic_DNA"/>
</dbReference>
<proteinExistence type="predicted"/>
<keyword evidence="1" id="KW-0472">Membrane</keyword>